<evidence type="ECO:0008006" key="3">
    <source>
        <dbReference type="Google" id="ProtNLM"/>
    </source>
</evidence>
<dbReference type="EnsemblPlants" id="evm.model.10.891">
    <property type="protein sequence ID" value="cds.evm.model.10.891"/>
    <property type="gene ID" value="evm.TU.10.891"/>
</dbReference>
<dbReference type="Gramene" id="evm.model.10.891">
    <property type="protein sequence ID" value="cds.evm.model.10.891"/>
    <property type="gene ID" value="evm.TU.10.891"/>
</dbReference>
<protein>
    <recommendedName>
        <fullName evidence="3">RNase H type-1 domain-containing protein</fullName>
    </recommendedName>
</protein>
<keyword evidence="2" id="KW-1185">Reference proteome</keyword>
<name>A0A803QQV0_CANSA</name>
<proteinExistence type="predicted"/>
<organism evidence="1 2">
    <name type="scientific">Cannabis sativa</name>
    <name type="common">Hemp</name>
    <name type="synonym">Marijuana</name>
    <dbReference type="NCBI Taxonomy" id="3483"/>
    <lineage>
        <taxon>Eukaryota</taxon>
        <taxon>Viridiplantae</taxon>
        <taxon>Streptophyta</taxon>
        <taxon>Embryophyta</taxon>
        <taxon>Tracheophyta</taxon>
        <taxon>Spermatophyta</taxon>
        <taxon>Magnoliopsida</taxon>
        <taxon>eudicotyledons</taxon>
        <taxon>Gunneridae</taxon>
        <taxon>Pentapetalae</taxon>
        <taxon>rosids</taxon>
        <taxon>fabids</taxon>
        <taxon>Rosales</taxon>
        <taxon>Cannabaceae</taxon>
        <taxon>Cannabis</taxon>
    </lineage>
</organism>
<evidence type="ECO:0000313" key="1">
    <source>
        <dbReference type="EnsemblPlants" id="cds.evm.model.10.891"/>
    </source>
</evidence>
<dbReference type="Proteomes" id="UP000596661">
    <property type="component" value="Unassembled WGS sequence"/>
</dbReference>
<reference evidence="1" key="1">
    <citation type="submission" date="2021-03" db="UniProtKB">
        <authorList>
            <consortium name="EnsemblPlants"/>
        </authorList>
    </citation>
    <scope>IDENTIFICATION</scope>
</reference>
<evidence type="ECO:0000313" key="2">
    <source>
        <dbReference type="Proteomes" id="UP000596661"/>
    </source>
</evidence>
<dbReference type="EMBL" id="UZAU01000813">
    <property type="status" value="NOT_ANNOTATED_CDS"/>
    <property type="molecule type" value="Genomic_DNA"/>
</dbReference>
<sequence>MKSGIMRELGLNNAMGNINYLGLLLFRYPQKDADFNSILDNLTAKLSKKLPSKIDSMVRDFWWGCEQGNHAYESCLFSSSEAVLTPVWSLLPLDWVKINCDLKVGGDTMCTVALARDHNEAVLWVATNKLNFSNPLIGEAASCLLAVETTVFLHHPFVLVESDFKTVINTLKGILFQLGD</sequence>
<dbReference type="AlphaFoldDB" id="A0A803QQV0"/>
<accession>A0A803QQV0</accession>